<feature type="transmembrane region" description="Helical" evidence="1">
    <location>
        <begin position="6"/>
        <end position="30"/>
    </location>
</feature>
<protein>
    <submittedName>
        <fullName evidence="2">Mlc titration factor MtfA (PtsG expression regulator)</fullName>
    </submittedName>
</protein>
<dbReference type="Gene3D" id="3.40.390.10">
    <property type="entry name" value="Collagenase (Catalytic Domain)"/>
    <property type="match status" value="1"/>
</dbReference>
<keyword evidence="1" id="KW-1133">Transmembrane helix</keyword>
<reference evidence="2 3" key="1">
    <citation type="submission" date="2020-08" db="EMBL/GenBank/DDBJ databases">
        <title>Functional genomics of gut bacteria from endangered species of beetles.</title>
        <authorList>
            <person name="Carlos-Shanley C."/>
        </authorList>
    </citation>
    <scope>NUCLEOTIDE SEQUENCE [LARGE SCALE GENOMIC DNA]</scope>
    <source>
        <strain evidence="2 3">S00239</strain>
    </source>
</reference>
<dbReference type="InterPro" id="IPR024079">
    <property type="entry name" value="MetalloPept_cat_dom_sf"/>
</dbReference>
<dbReference type="PANTHER" id="PTHR30164">
    <property type="entry name" value="MTFA PEPTIDASE"/>
    <property type="match status" value="1"/>
</dbReference>
<dbReference type="GO" id="GO:0005829">
    <property type="term" value="C:cytosol"/>
    <property type="evidence" value="ECO:0007669"/>
    <property type="project" value="TreeGrafter"/>
</dbReference>
<keyword evidence="1" id="KW-0472">Membrane</keyword>
<sequence>MDKTGLITLLIVLAFGLGLALWLAAAPWLLARKRQKLREQPFPLAWRRILRKRVPAVQRLPADLQLRLKGDIQVLLAEKPIIGCAGLKVTDEMRVTLAAQACLPLLGARRGYYPKLKQILLYPGAFVVERPHTGMAGVQLEQRRALSGESWVQGQVLLSWQDVLQGAADPTDGHNVVIHEFAHQLDQVKGFANGAPPLATALAYRRWSGVMQAEFDALRARLAQAERDAAQGLQTTVGLIAPYAATDPAEFFAVCSELFFERPAELAQLHPALYEQLSRYYRIQPLSWQ</sequence>
<dbReference type="InterPro" id="IPR042252">
    <property type="entry name" value="MtfA_N"/>
</dbReference>
<dbReference type="InterPro" id="IPR010384">
    <property type="entry name" value="MtfA_fam"/>
</dbReference>
<dbReference type="Pfam" id="PF06167">
    <property type="entry name" value="Peptidase_M90"/>
    <property type="match status" value="1"/>
</dbReference>
<dbReference type="AlphaFoldDB" id="A0A840LDI0"/>
<keyword evidence="3" id="KW-1185">Reference proteome</keyword>
<accession>A0A840LDI0</accession>
<proteinExistence type="predicted"/>
<dbReference type="Proteomes" id="UP000562027">
    <property type="component" value="Unassembled WGS sequence"/>
</dbReference>
<gene>
    <name evidence="2" type="ORF">HNP55_003236</name>
</gene>
<dbReference type="PANTHER" id="PTHR30164:SF2">
    <property type="entry name" value="PROTEIN MTFA"/>
    <property type="match status" value="1"/>
</dbReference>
<dbReference type="RefSeq" id="WP_184301464.1">
    <property type="nucleotide sequence ID" value="NZ_JACHLP010000006.1"/>
</dbReference>
<dbReference type="SUPFAM" id="SSF55486">
    <property type="entry name" value="Metalloproteases ('zincins'), catalytic domain"/>
    <property type="match status" value="1"/>
</dbReference>
<evidence type="ECO:0000256" key="1">
    <source>
        <dbReference type="SAM" id="Phobius"/>
    </source>
</evidence>
<name>A0A840LDI0_9BURK</name>
<keyword evidence="1" id="KW-0812">Transmembrane</keyword>
<evidence type="ECO:0000313" key="3">
    <source>
        <dbReference type="Proteomes" id="UP000562027"/>
    </source>
</evidence>
<dbReference type="EMBL" id="JACHLP010000006">
    <property type="protein sequence ID" value="MBB4844692.1"/>
    <property type="molecule type" value="Genomic_DNA"/>
</dbReference>
<comment type="caution">
    <text evidence="2">The sequence shown here is derived from an EMBL/GenBank/DDBJ whole genome shotgun (WGS) entry which is preliminary data.</text>
</comment>
<dbReference type="CDD" id="cd20169">
    <property type="entry name" value="Peptidase_M90_mtfA"/>
    <property type="match status" value="1"/>
</dbReference>
<dbReference type="GO" id="GO:0008237">
    <property type="term" value="F:metallopeptidase activity"/>
    <property type="evidence" value="ECO:0007669"/>
    <property type="project" value="InterPro"/>
</dbReference>
<organism evidence="2 3">
    <name type="scientific">Roseateles oligotrophus</name>
    <dbReference type="NCBI Taxonomy" id="1769250"/>
    <lineage>
        <taxon>Bacteria</taxon>
        <taxon>Pseudomonadati</taxon>
        <taxon>Pseudomonadota</taxon>
        <taxon>Betaproteobacteria</taxon>
        <taxon>Burkholderiales</taxon>
        <taxon>Sphaerotilaceae</taxon>
        <taxon>Roseateles</taxon>
    </lineage>
</organism>
<dbReference type="Gene3D" id="1.10.472.150">
    <property type="entry name" value="Glucose-regulated metallo-peptidase M90, N-terminal domain"/>
    <property type="match status" value="1"/>
</dbReference>
<evidence type="ECO:0000313" key="2">
    <source>
        <dbReference type="EMBL" id="MBB4844692.1"/>
    </source>
</evidence>
<dbReference type="GO" id="GO:0004177">
    <property type="term" value="F:aminopeptidase activity"/>
    <property type="evidence" value="ECO:0007669"/>
    <property type="project" value="TreeGrafter"/>
</dbReference>